<name>F0SXN7_SYNGF</name>
<dbReference type="Proteomes" id="UP000007488">
    <property type="component" value="Chromosome"/>
</dbReference>
<dbReference type="Gene3D" id="1.10.357.10">
    <property type="entry name" value="Tetracycline Repressor, domain 2"/>
    <property type="match status" value="1"/>
</dbReference>
<evidence type="ECO:0000259" key="3">
    <source>
        <dbReference type="PROSITE" id="PS50977"/>
    </source>
</evidence>
<dbReference type="InterPro" id="IPR001647">
    <property type="entry name" value="HTH_TetR"/>
</dbReference>
<dbReference type="PRINTS" id="PR00455">
    <property type="entry name" value="HTHTETR"/>
</dbReference>
<dbReference type="AlphaFoldDB" id="F0SXN7"/>
<evidence type="ECO:0000313" key="5">
    <source>
        <dbReference type="Proteomes" id="UP000007488"/>
    </source>
</evidence>
<feature type="DNA-binding region" description="H-T-H motif" evidence="2">
    <location>
        <begin position="26"/>
        <end position="45"/>
    </location>
</feature>
<dbReference type="PANTHER" id="PTHR43479:SF11">
    <property type="entry name" value="ACREF_ENVCD OPERON REPRESSOR-RELATED"/>
    <property type="match status" value="1"/>
</dbReference>
<keyword evidence="1 2" id="KW-0238">DNA-binding</keyword>
<accession>F0SXN7</accession>
<keyword evidence="5" id="KW-1185">Reference proteome</keyword>
<feature type="domain" description="HTH tetR-type" evidence="3">
    <location>
        <begin position="3"/>
        <end position="63"/>
    </location>
</feature>
<dbReference type="Pfam" id="PF13972">
    <property type="entry name" value="TetR"/>
    <property type="match status" value="1"/>
</dbReference>
<reference evidence="5" key="2">
    <citation type="submission" date="2011-02" db="EMBL/GenBank/DDBJ databases">
        <title>The complete genome of Syntrophobotulus glycolicus DSM 8271.</title>
        <authorList>
            <person name="Lucas S."/>
            <person name="Copeland A."/>
            <person name="Lapidus A."/>
            <person name="Bruce D."/>
            <person name="Goodwin L."/>
            <person name="Pitluck S."/>
            <person name="Kyrpides N."/>
            <person name="Mavromatis K."/>
            <person name="Pagani I."/>
            <person name="Ivanova N."/>
            <person name="Mikhailova N."/>
            <person name="Chertkov O."/>
            <person name="Held B."/>
            <person name="Detter J.C."/>
            <person name="Tapia R."/>
            <person name="Han C."/>
            <person name="Land M."/>
            <person name="Hauser L."/>
            <person name="Markowitz V."/>
            <person name="Cheng J.-F."/>
            <person name="Hugenholtz P."/>
            <person name="Woyke T."/>
            <person name="Wu D."/>
            <person name="Spring S."/>
            <person name="Schroeder M."/>
            <person name="Brambilla E."/>
            <person name="Klenk H.-P."/>
            <person name="Eisen J.A."/>
        </authorList>
    </citation>
    <scope>NUCLEOTIDE SEQUENCE [LARGE SCALE GENOMIC DNA]</scope>
    <source>
        <strain evidence="5">DSM 8271 / FlGlyR</strain>
    </source>
</reference>
<dbReference type="SUPFAM" id="SSF46689">
    <property type="entry name" value="Homeodomain-like"/>
    <property type="match status" value="1"/>
</dbReference>
<evidence type="ECO:0000256" key="2">
    <source>
        <dbReference type="PROSITE-ProRule" id="PRU00335"/>
    </source>
</evidence>
<dbReference type="eggNOG" id="COG1309">
    <property type="taxonomic scope" value="Bacteria"/>
</dbReference>
<reference evidence="4 5" key="1">
    <citation type="journal article" date="2011" name="Stand. Genomic Sci.">
        <title>Complete genome sequence of Syntrophobotulus glycolicus type strain (FlGlyR).</title>
        <authorList>
            <person name="Han C."/>
            <person name="Mwirichia R."/>
            <person name="Chertkov O."/>
            <person name="Held B."/>
            <person name="Lapidus A."/>
            <person name="Nolan M."/>
            <person name="Lucas S."/>
            <person name="Hammon N."/>
            <person name="Deshpande S."/>
            <person name="Cheng J.F."/>
            <person name="Tapia R."/>
            <person name="Goodwin L."/>
            <person name="Pitluck S."/>
            <person name="Huntemann M."/>
            <person name="Liolios K."/>
            <person name="Ivanova N."/>
            <person name="Pagani I."/>
            <person name="Mavromatis K."/>
            <person name="Ovchinikova G."/>
            <person name="Pati A."/>
            <person name="Chen A."/>
            <person name="Palaniappan K."/>
            <person name="Land M."/>
            <person name="Hauser L."/>
            <person name="Brambilla E.M."/>
            <person name="Rohde M."/>
            <person name="Spring S."/>
            <person name="Sikorski J."/>
            <person name="Goker M."/>
            <person name="Woyke T."/>
            <person name="Bristow J."/>
            <person name="Eisen J.A."/>
            <person name="Markowitz V."/>
            <person name="Hugenholtz P."/>
            <person name="Kyrpides N.C."/>
            <person name="Klenk H.P."/>
            <person name="Detter J.C."/>
        </authorList>
    </citation>
    <scope>NUCLEOTIDE SEQUENCE [LARGE SCALE GENOMIC DNA]</scope>
    <source>
        <strain evidence="5">DSM 8271 / FlGlyR</strain>
    </source>
</reference>
<dbReference type="Pfam" id="PF00440">
    <property type="entry name" value="TetR_N"/>
    <property type="match status" value="1"/>
</dbReference>
<dbReference type="EMBL" id="CP002547">
    <property type="protein sequence ID" value="ADY55870.1"/>
    <property type="molecule type" value="Genomic_DNA"/>
</dbReference>
<dbReference type="RefSeq" id="WP_013624740.1">
    <property type="nucleotide sequence ID" value="NC_015172.1"/>
</dbReference>
<evidence type="ECO:0000313" key="4">
    <source>
        <dbReference type="EMBL" id="ADY55870.1"/>
    </source>
</evidence>
<protein>
    <submittedName>
        <fullName evidence="4">Transcriptional regulator, TetR family</fullName>
    </submittedName>
</protein>
<dbReference type="InterPro" id="IPR025722">
    <property type="entry name" value="TetR"/>
</dbReference>
<dbReference type="PROSITE" id="PS50977">
    <property type="entry name" value="HTH_TETR_2"/>
    <property type="match status" value="1"/>
</dbReference>
<dbReference type="STRING" id="645991.Sgly_1570"/>
<evidence type="ECO:0000256" key="1">
    <source>
        <dbReference type="ARBA" id="ARBA00023125"/>
    </source>
</evidence>
<organism evidence="4 5">
    <name type="scientific">Syntrophobotulus glycolicus (strain DSM 8271 / FlGlyR)</name>
    <dbReference type="NCBI Taxonomy" id="645991"/>
    <lineage>
        <taxon>Bacteria</taxon>
        <taxon>Bacillati</taxon>
        <taxon>Bacillota</taxon>
        <taxon>Clostridia</taxon>
        <taxon>Eubacteriales</taxon>
        <taxon>Desulfitobacteriaceae</taxon>
        <taxon>Syntrophobotulus</taxon>
    </lineage>
</organism>
<gene>
    <name evidence="4" type="ordered locus">Sgly_1570</name>
</gene>
<dbReference type="InterPro" id="IPR009057">
    <property type="entry name" value="Homeodomain-like_sf"/>
</dbReference>
<dbReference type="InterPro" id="IPR050624">
    <property type="entry name" value="HTH-type_Tx_Regulator"/>
</dbReference>
<proteinExistence type="predicted"/>
<dbReference type="PANTHER" id="PTHR43479">
    <property type="entry name" value="ACREF/ENVCD OPERON REPRESSOR-RELATED"/>
    <property type="match status" value="1"/>
</dbReference>
<sequence length="202" mass="23958">MSGNLKERILNKALELFNTYGYESVKMRDISSSLNISPGNLTYHFKKKDDIIYAIIQQQCKDHQSRQFSLEDISFDKINNLLKANVEHQRKYFFYFNNIIDLPRKYPEIEKIQLEVKKEFYNLIRDLFQNFISKGWMKAEPYEGVYDDLAFAVLSIIVFWTQETFRQNDFVSRPKDLLSVVWNIILPNLTDEGAQMIPIHIV</sequence>
<dbReference type="HOGENOM" id="CLU_091262_1_0_9"/>
<dbReference type="GO" id="GO:0003677">
    <property type="term" value="F:DNA binding"/>
    <property type="evidence" value="ECO:0007669"/>
    <property type="project" value="UniProtKB-UniRule"/>
</dbReference>
<dbReference type="KEGG" id="sgy:Sgly_1570"/>